<feature type="compositionally biased region" description="Basic and acidic residues" evidence="2">
    <location>
        <begin position="641"/>
        <end position="662"/>
    </location>
</feature>
<evidence type="ECO:0000256" key="2">
    <source>
        <dbReference type="SAM" id="MobiDB-lite"/>
    </source>
</evidence>
<dbReference type="GO" id="GO:0000127">
    <property type="term" value="C:transcription factor TFIIIC complex"/>
    <property type="evidence" value="ECO:0007669"/>
    <property type="project" value="TreeGrafter"/>
</dbReference>
<keyword evidence="1" id="KW-0802">TPR repeat</keyword>
<proteinExistence type="predicted"/>
<sequence>MALPNNNRGSESWQYDYFQIQNAYMTQQARPSQSNWHVNYDHPREQSLEQTGAQQDKPDALQPWNSSALYGDENMNDEHGQSTPEPEDSDVESDADADADADNLGFSADLRAFLRPTFGADESDTNRAVYTLPDGRDVLGSDGEEDGREDGENEEGGHPKRKGRWAHLKDAPRGKGTGVHRGPRKAAPMTPEIAMRMSLAGEEWQKENHKKAAEIAMDVIRINAETHQAWTLLATIFQENKDMSNAAKCLVYAAHLRPKHVEAWTSAAEYCLTETGPDRTKFLQTALACYGAAIRNKSSNLTARLGLAKVWLLLHKPARAAIAYARALKYTPANRELLLDLAEVCLDAGDAHLAIVEYKKAIAHLRAAPDDADIKFDWNDLATYITLLEEVGEWDNAIKEIKSVGRWLNGREAESFWDNVTQNDCEWDADNLRRAEIPEFVEQNIEMTEYGVKMPIEIRVKLGMNRLLIGDFGESMRHLECLDPLNEHGESRVLEYPHLFRQVADAMAQKGHYELALAFYQPLKENPENVDASMLNTMGHCFVQEGNDSEAIAHLREAADLDPTHIESRMELARLYEKTNEAAHAFNLVNEVMMINRHQHASQKPRKKVSKKTMMKNLEAEAFLTPEFANRRISNSRRRARPESGDESASKVDRQSAREHNQASRLRRPRHNVLFEVAIEEARRLQLEYFTMIDNFDKMRSGNLDATSAWVSAATTLTNDFRGFKTFYPWEKYQKFLGYSASTKVQVETPLDKEIKSMSERLSKGLNVDMDGANIASIDIPDAYRGLSFNTWLDIFLELAMCLARLGFPKEAYALCDAAKDCIIWVHSREDMFLIHVAFCMCALLSNDEQTAIEIARWFTKNYQFTSDSYRLVSAVSRVCHSPVSWFTGGPTQKYILREIKTMDWTLADAETKKKYIKGNGGYSAKDEDGHLIKNDDMDINLLMLYGHILFTAASYTLALNYFFRCHALDPENPVINLMIGLCYISDCLKRQAENRQYSILQGTTFLFVYYESRKSSPHLEERQEAHYNMGRVYNMLGLPHLAIPYYQKVLDEILEDGPRPEREDLVTDAAYNLKILYATAGNIEIARQITERWLVI</sequence>
<dbReference type="PANTHER" id="PTHR23082">
    <property type="entry name" value="TRANSCRIPTION INITIATION FACTOR IIIC TFIIIC , POLYPEPTIDE 3-RELATED"/>
    <property type="match status" value="1"/>
</dbReference>
<protein>
    <submittedName>
        <fullName evidence="3">Uncharacterized protein</fullName>
    </submittedName>
</protein>
<dbReference type="InterPro" id="IPR039340">
    <property type="entry name" value="Tfc4/TFIIIC-102/Sfc4"/>
</dbReference>
<feature type="region of interest" description="Disordered" evidence="2">
    <location>
        <begin position="125"/>
        <end position="188"/>
    </location>
</feature>
<dbReference type="AlphaFoldDB" id="A0AAD9T5V0"/>
<feature type="compositionally biased region" description="Acidic residues" evidence="2">
    <location>
        <begin position="142"/>
        <end position="154"/>
    </location>
</feature>
<dbReference type="SUPFAM" id="SSF48452">
    <property type="entry name" value="TPR-like"/>
    <property type="match status" value="3"/>
</dbReference>
<feature type="repeat" description="TPR" evidence="1">
    <location>
        <begin position="532"/>
        <end position="565"/>
    </location>
</feature>
<evidence type="ECO:0000256" key="1">
    <source>
        <dbReference type="PROSITE-ProRule" id="PRU00339"/>
    </source>
</evidence>
<name>A0AAD9T5V0_9HELO</name>
<keyword evidence="4" id="KW-1185">Reference proteome</keyword>
<feature type="repeat" description="TPR" evidence="1">
    <location>
        <begin position="940"/>
        <end position="973"/>
    </location>
</feature>
<dbReference type="Pfam" id="PF13181">
    <property type="entry name" value="TPR_8"/>
    <property type="match status" value="1"/>
</dbReference>
<dbReference type="GO" id="GO:0006383">
    <property type="term" value="P:transcription by RNA polymerase III"/>
    <property type="evidence" value="ECO:0007669"/>
    <property type="project" value="InterPro"/>
</dbReference>
<feature type="compositionally biased region" description="Acidic residues" evidence="2">
    <location>
        <begin position="85"/>
        <end position="101"/>
    </location>
</feature>
<accession>A0AAD9T5V0</accession>
<feature type="region of interest" description="Disordered" evidence="2">
    <location>
        <begin position="632"/>
        <end position="666"/>
    </location>
</feature>
<organism evidence="3 4">
    <name type="scientific">Diplocarpon rosae</name>
    <dbReference type="NCBI Taxonomy" id="946125"/>
    <lineage>
        <taxon>Eukaryota</taxon>
        <taxon>Fungi</taxon>
        <taxon>Dikarya</taxon>
        <taxon>Ascomycota</taxon>
        <taxon>Pezizomycotina</taxon>
        <taxon>Leotiomycetes</taxon>
        <taxon>Helotiales</taxon>
        <taxon>Drepanopezizaceae</taxon>
        <taxon>Diplocarpon</taxon>
    </lineage>
</organism>
<dbReference type="Proteomes" id="UP001285354">
    <property type="component" value="Unassembled WGS sequence"/>
</dbReference>
<gene>
    <name evidence="3" type="ORF">QTJ16_000961</name>
</gene>
<reference evidence="3" key="1">
    <citation type="submission" date="2023-06" db="EMBL/GenBank/DDBJ databases">
        <title>Draft genome of Marssonina rosae.</title>
        <authorList>
            <person name="Cheng Q."/>
        </authorList>
    </citation>
    <scope>NUCLEOTIDE SEQUENCE</scope>
    <source>
        <strain evidence="3">R4</strain>
    </source>
</reference>
<dbReference type="PROSITE" id="PS50005">
    <property type="entry name" value="TPR"/>
    <property type="match status" value="2"/>
</dbReference>
<dbReference type="Pfam" id="PF13432">
    <property type="entry name" value="TPR_16"/>
    <property type="match status" value="1"/>
</dbReference>
<dbReference type="InterPro" id="IPR011990">
    <property type="entry name" value="TPR-like_helical_dom_sf"/>
</dbReference>
<dbReference type="Gene3D" id="1.25.40.10">
    <property type="entry name" value="Tetratricopeptide repeat domain"/>
    <property type="match status" value="4"/>
</dbReference>
<comment type="caution">
    <text evidence="3">The sequence shown here is derived from an EMBL/GenBank/DDBJ whole genome shotgun (WGS) entry which is preliminary data.</text>
</comment>
<dbReference type="SMART" id="SM00028">
    <property type="entry name" value="TPR"/>
    <property type="match status" value="7"/>
</dbReference>
<evidence type="ECO:0000313" key="4">
    <source>
        <dbReference type="Proteomes" id="UP001285354"/>
    </source>
</evidence>
<dbReference type="PANTHER" id="PTHR23082:SF0">
    <property type="entry name" value="GENERAL TRANSCRIPTION FACTOR 3C POLYPEPTIDE 3"/>
    <property type="match status" value="1"/>
</dbReference>
<dbReference type="EMBL" id="JAUBYV010000001">
    <property type="protein sequence ID" value="KAK2630141.1"/>
    <property type="molecule type" value="Genomic_DNA"/>
</dbReference>
<dbReference type="InterPro" id="IPR019734">
    <property type="entry name" value="TPR_rpt"/>
</dbReference>
<feature type="region of interest" description="Disordered" evidence="2">
    <location>
        <begin position="29"/>
        <end position="101"/>
    </location>
</feature>
<evidence type="ECO:0000313" key="3">
    <source>
        <dbReference type="EMBL" id="KAK2630141.1"/>
    </source>
</evidence>